<feature type="transmembrane region" description="Helical" evidence="6">
    <location>
        <begin position="329"/>
        <end position="352"/>
    </location>
</feature>
<dbReference type="InterPro" id="IPR036259">
    <property type="entry name" value="MFS_trans_sf"/>
</dbReference>
<protein>
    <submittedName>
        <fullName evidence="8">MFS transporter</fullName>
    </submittedName>
</protein>
<keyword evidence="2 6" id="KW-0812">Transmembrane</keyword>
<dbReference type="GO" id="GO:0046943">
    <property type="term" value="F:carboxylic acid transmembrane transporter activity"/>
    <property type="evidence" value="ECO:0007669"/>
    <property type="project" value="TreeGrafter"/>
</dbReference>
<dbReference type="Gene3D" id="1.20.1250.20">
    <property type="entry name" value="MFS general substrate transporter like domains"/>
    <property type="match status" value="1"/>
</dbReference>
<feature type="transmembrane region" description="Helical" evidence="6">
    <location>
        <begin position="276"/>
        <end position="298"/>
    </location>
</feature>
<dbReference type="EMBL" id="WBJY01000002">
    <property type="protein sequence ID" value="KAB1648474.1"/>
    <property type="molecule type" value="Genomic_DNA"/>
</dbReference>
<feature type="transmembrane region" description="Helical" evidence="6">
    <location>
        <begin position="103"/>
        <end position="121"/>
    </location>
</feature>
<feature type="domain" description="Major facilitator superfamily (MFS) profile" evidence="7">
    <location>
        <begin position="8"/>
        <end position="419"/>
    </location>
</feature>
<gene>
    <name evidence="8" type="ORF">F8O04_11855</name>
</gene>
<dbReference type="Pfam" id="PF07690">
    <property type="entry name" value="MFS_1"/>
    <property type="match status" value="1"/>
</dbReference>
<dbReference type="CDD" id="cd17365">
    <property type="entry name" value="MFS_PcaK_like"/>
    <property type="match status" value="1"/>
</dbReference>
<reference evidence="8 9" key="1">
    <citation type="submission" date="2019-09" db="EMBL/GenBank/DDBJ databases">
        <title>Phylogeny of genus Pseudoclavibacter and closely related genus.</title>
        <authorList>
            <person name="Li Y."/>
        </authorList>
    </citation>
    <scope>NUCLEOTIDE SEQUENCE [LARGE SCALE GENOMIC DNA]</scope>
    <source>
        <strain evidence="8 9">EGI 60007</strain>
    </source>
</reference>
<feature type="transmembrane region" description="Helical" evidence="6">
    <location>
        <begin position="305"/>
        <end position="323"/>
    </location>
</feature>
<evidence type="ECO:0000256" key="6">
    <source>
        <dbReference type="SAM" id="Phobius"/>
    </source>
</evidence>
<dbReference type="PROSITE" id="PS00217">
    <property type="entry name" value="SUGAR_TRANSPORT_2"/>
    <property type="match status" value="1"/>
</dbReference>
<dbReference type="InterPro" id="IPR005829">
    <property type="entry name" value="Sugar_transporter_CS"/>
</dbReference>
<evidence type="ECO:0000259" key="7">
    <source>
        <dbReference type="PROSITE" id="PS50850"/>
    </source>
</evidence>
<keyword evidence="3 6" id="KW-1133">Transmembrane helix</keyword>
<feature type="region of interest" description="Disordered" evidence="5">
    <location>
        <begin position="420"/>
        <end position="451"/>
    </location>
</feature>
<evidence type="ECO:0000313" key="8">
    <source>
        <dbReference type="EMBL" id="KAB1648474.1"/>
    </source>
</evidence>
<feature type="transmembrane region" description="Helical" evidence="6">
    <location>
        <begin position="44"/>
        <end position="63"/>
    </location>
</feature>
<evidence type="ECO:0000256" key="1">
    <source>
        <dbReference type="ARBA" id="ARBA00004651"/>
    </source>
</evidence>
<feature type="transmembrane region" description="Helical" evidence="6">
    <location>
        <begin position="133"/>
        <end position="155"/>
    </location>
</feature>
<dbReference type="InterPro" id="IPR011701">
    <property type="entry name" value="MFS"/>
</dbReference>
<proteinExistence type="predicted"/>
<comment type="caution">
    <text evidence="8">The sequence shown here is derived from an EMBL/GenBank/DDBJ whole genome shotgun (WGS) entry which is preliminary data.</text>
</comment>
<feature type="transmembrane region" description="Helical" evidence="6">
    <location>
        <begin position="364"/>
        <end position="383"/>
    </location>
</feature>
<dbReference type="SUPFAM" id="SSF103473">
    <property type="entry name" value="MFS general substrate transporter"/>
    <property type="match status" value="1"/>
</dbReference>
<dbReference type="PANTHER" id="PTHR23508">
    <property type="entry name" value="CARBOXYLIC ACID TRANSPORTER PROTEIN HOMOLOG"/>
    <property type="match status" value="1"/>
</dbReference>
<evidence type="ECO:0000256" key="3">
    <source>
        <dbReference type="ARBA" id="ARBA00022989"/>
    </source>
</evidence>
<feature type="transmembrane region" description="Helical" evidence="6">
    <location>
        <begin position="75"/>
        <end position="97"/>
    </location>
</feature>
<feature type="transmembrane region" description="Helical" evidence="6">
    <location>
        <begin position="395"/>
        <end position="412"/>
    </location>
</feature>
<dbReference type="OrthoDB" id="9109650at2"/>
<sequence length="451" mass="46825">MGLYQIVIIAIMTYLNALDGYDVLAMSFTANPVKTDFGLSDTELGFLLSAGLIGMAVGAITLGPFADRMGRKRTLVLSLIVNAVGLVISAVSGSFALLLVARIITGLGVGGILACTTVIVSEFSNTKRRGLTISLYASGYPVGATIGGTLAAWLIEHISWHAVFVAGAALTVVAILLVVFVVPESPEQLNTRTDDRSRASLRRIAERIGYTGEDLGAPKTTTVEQIGYRALVSKRYRGTTIALWISFFAIMFGFYFASTWTPQMLTDMGMSQQQGILGGIMLTIGGTIGTLAFGFLTTFWRPRHLLIVFSVLGAVMLTVFILTTGIATVAFICGVGVGMLINGAIGGLYTIAPAAYGPKARSTGVGVALGVGRAGAILAPILAGAFLDAGATPTQIYIGVSAVVAVAALVVWRVREYDPADDAPADSARDGDGGDAATGAATESPPAGSRP</sequence>
<evidence type="ECO:0000256" key="5">
    <source>
        <dbReference type="SAM" id="MobiDB-lite"/>
    </source>
</evidence>
<dbReference type="AlphaFoldDB" id="A0A6H9WHF3"/>
<evidence type="ECO:0000256" key="4">
    <source>
        <dbReference type="ARBA" id="ARBA00023136"/>
    </source>
</evidence>
<dbReference type="GO" id="GO:0005886">
    <property type="term" value="C:plasma membrane"/>
    <property type="evidence" value="ECO:0007669"/>
    <property type="project" value="UniProtKB-SubCell"/>
</dbReference>
<dbReference type="InterPro" id="IPR020846">
    <property type="entry name" value="MFS_dom"/>
</dbReference>
<dbReference type="Proteomes" id="UP000431744">
    <property type="component" value="Unassembled WGS sequence"/>
</dbReference>
<keyword evidence="9" id="KW-1185">Reference proteome</keyword>
<keyword evidence="4 6" id="KW-0472">Membrane</keyword>
<dbReference type="PANTHER" id="PTHR23508:SF10">
    <property type="entry name" value="CARBOXYLIC ACID TRANSPORTER PROTEIN HOMOLOG"/>
    <property type="match status" value="1"/>
</dbReference>
<dbReference type="PROSITE" id="PS00216">
    <property type="entry name" value="SUGAR_TRANSPORT_1"/>
    <property type="match status" value="1"/>
</dbReference>
<name>A0A6H9WHF3_9MICO</name>
<comment type="subcellular location">
    <subcellularLocation>
        <location evidence="1">Cell membrane</location>
        <topology evidence="1">Multi-pass membrane protein</topology>
    </subcellularLocation>
</comment>
<evidence type="ECO:0000313" key="9">
    <source>
        <dbReference type="Proteomes" id="UP000431744"/>
    </source>
</evidence>
<dbReference type="PROSITE" id="PS50850">
    <property type="entry name" value="MFS"/>
    <property type="match status" value="1"/>
</dbReference>
<feature type="transmembrane region" description="Helical" evidence="6">
    <location>
        <begin position="238"/>
        <end position="256"/>
    </location>
</feature>
<organism evidence="8 9">
    <name type="scientific">Pseudoclavibacter endophyticus</name>
    <dbReference type="NCBI Taxonomy" id="1778590"/>
    <lineage>
        <taxon>Bacteria</taxon>
        <taxon>Bacillati</taxon>
        <taxon>Actinomycetota</taxon>
        <taxon>Actinomycetes</taxon>
        <taxon>Micrococcales</taxon>
        <taxon>Microbacteriaceae</taxon>
        <taxon>Pseudoclavibacter</taxon>
    </lineage>
</organism>
<feature type="transmembrane region" description="Helical" evidence="6">
    <location>
        <begin position="161"/>
        <end position="182"/>
    </location>
</feature>
<evidence type="ECO:0000256" key="2">
    <source>
        <dbReference type="ARBA" id="ARBA00022692"/>
    </source>
</evidence>
<accession>A0A6H9WHF3</accession>